<keyword evidence="1" id="KW-0812">Transmembrane</keyword>
<proteinExistence type="predicted"/>
<reference evidence="2 3" key="1">
    <citation type="submission" date="2022-01" db="EMBL/GenBank/DDBJ databases">
        <title>Octadecabacter sp. nov., isolated from a marine alga.</title>
        <authorList>
            <person name="Jin M.S."/>
            <person name="Kim H.M."/>
            <person name="Han D.M."/>
            <person name="Jung J.J."/>
            <person name="Jeon C.O."/>
        </authorList>
    </citation>
    <scope>NUCLEOTIDE SEQUENCE [LARGE SCALE GENOMIC DNA]</scope>
    <source>
        <strain evidence="2 3">G9-8</strain>
    </source>
</reference>
<name>A0ABS9CYB1_9RHOB</name>
<protein>
    <submittedName>
        <fullName evidence="2">Uncharacterized protein</fullName>
    </submittedName>
</protein>
<dbReference type="RefSeq" id="WP_235226487.1">
    <property type="nucleotide sequence ID" value="NZ_JAKGAQ010000003.1"/>
</dbReference>
<evidence type="ECO:0000256" key="1">
    <source>
        <dbReference type="SAM" id="Phobius"/>
    </source>
</evidence>
<gene>
    <name evidence="2" type="ORF">L0664_13895</name>
</gene>
<sequence length="60" mass="6645">MLGILLFIIAAVLAFLTVQGWKHDKRWARVIVIISLIVIVGVVGLVSAYIYALGQADWSY</sequence>
<keyword evidence="1" id="KW-1133">Transmembrane helix</keyword>
<evidence type="ECO:0000313" key="3">
    <source>
        <dbReference type="Proteomes" id="UP001200557"/>
    </source>
</evidence>
<organism evidence="2 3">
    <name type="scientific">Octadecabacter dasysiphoniae</name>
    <dbReference type="NCBI Taxonomy" id="2909341"/>
    <lineage>
        <taxon>Bacteria</taxon>
        <taxon>Pseudomonadati</taxon>
        <taxon>Pseudomonadota</taxon>
        <taxon>Alphaproteobacteria</taxon>
        <taxon>Rhodobacterales</taxon>
        <taxon>Roseobacteraceae</taxon>
        <taxon>Octadecabacter</taxon>
    </lineage>
</organism>
<evidence type="ECO:0000313" key="2">
    <source>
        <dbReference type="EMBL" id="MCF2872164.1"/>
    </source>
</evidence>
<comment type="caution">
    <text evidence="2">The sequence shown here is derived from an EMBL/GenBank/DDBJ whole genome shotgun (WGS) entry which is preliminary data.</text>
</comment>
<accession>A0ABS9CYB1</accession>
<keyword evidence="3" id="KW-1185">Reference proteome</keyword>
<dbReference type="EMBL" id="JAKGAQ010000003">
    <property type="protein sequence ID" value="MCF2872164.1"/>
    <property type="molecule type" value="Genomic_DNA"/>
</dbReference>
<feature type="transmembrane region" description="Helical" evidence="1">
    <location>
        <begin position="30"/>
        <end position="52"/>
    </location>
</feature>
<keyword evidence="1" id="KW-0472">Membrane</keyword>
<dbReference type="Proteomes" id="UP001200557">
    <property type="component" value="Unassembled WGS sequence"/>
</dbReference>